<dbReference type="AlphaFoldDB" id="A0A222GCB4"/>
<organism evidence="3 4">
    <name type="scientific">Cognaticolwellia beringensis</name>
    <dbReference type="NCBI Taxonomy" id="1967665"/>
    <lineage>
        <taxon>Bacteria</taxon>
        <taxon>Pseudomonadati</taxon>
        <taxon>Pseudomonadota</taxon>
        <taxon>Gammaproteobacteria</taxon>
        <taxon>Alteromonadales</taxon>
        <taxon>Colwelliaceae</taxon>
        <taxon>Cognaticolwellia</taxon>
    </lineage>
</organism>
<feature type="signal peptide" evidence="1">
    <location>
        <begin position="1"/>
        <end position="27"/>
    </location>
</feature>
<dbReference type="KEGG" id="cber:B5D82_15235"/>
<dbReference type="RefSeq" id="WP_081152719.1">
    <property type="nucleotide sequence ID" value="NZ_CP020465.1"/>
</dbReference>
<accession>A0A222GCB4</accession>
<dbReference type="Pfam" id="PF22547">
    <property type="entry name" value="2H-SAK"/>
    <property type="match status" value="1"/>
</dbReference>
<gene>
    <name evidence="3" type="ORF">B5D82_15235</name>
</gene>
<dbReference type="Proteomes" id="UP000202259">
    <property type="component" value="Chromosome"/>
</dbReference>
<proteinExistence type="predicted"/>
<reference evidence="3 4" key="1">
    <citation type="submission" date="2017-08" db="EMBL/GenBank/DDBJ databases">
        <title>Complete genome of Colwellia sp. NB097-1, a psychrophile bacterium ioslated from Bering Sea.</title>
        <authorList>
            <person name="Chen X."/>
        </authorList>
    </citation>
    <scope>NUCLEOTIDE SEQUENCE [LARGE SCALE GENOMIC DNA]</scope>
    <source>
        <strain evidence="3 4">NB097-1</strain>
    </source>
</reference>
<feature type="chain" id="PRO_5013098418" description="Swiss Army Knife 2H phosphoesterase domain-containing protein" evidence="1">
    <location>
        <begin position="28"/>
        <end position="247"/>
    </location>
</feature>
<keyword evidence="4" id="KW-1185">Reference proteome</keyword>
<protein>
    <recommendedName>
        <fullName evidence="2">Swiss Army Knife 2H phosphoesterase domain-containing protein</fullName>
    </recommendedName>
</protein>
<feature type="domain" description="Swiss Army Knife 2H phosphoesterase" evidence="2">
    <location>
        <begin position="132"/>
        <end position="235"/>
    </location>
</feature>
<dbReference type="EMBL" id="CP020465">
    <property type="protein sequence ID" value="ASP49004.1"/>
    <property type="molecule type" value="Genomic_DNA"/>
</dbReference>
<evidence type="ECO:0000256" key="1">
    <source>
        <dbReference type="SAM" id="SignalP"/>
    </source>
</evidence>
<dbReference type="OrthoDB" id="6225483at2"/>
<sequence length="247" mass="27699">MKLGSRTNINIKFTAITFLCISSIASATTALDEHTNNHQDKSSITSGHKATLITGGNIAENSNTEEPHKPLTAKQKATPLARVLAQSDNQLLESPFNEDRTLNLEISELRDNSGLVYLGGKVSIAELSRYLEQLKTELGEEQFAIYRQHQAARDQQTFHVTLVNPYEYQTIDKAKLTTQTQFRVILHGLGRVENDDKKSYFVVASSPDGQFIRQKLLLKNKDFHVTLGFFPDDIYGVSKGRDTLMNK</sequence>
<evidence type="ECO:0000259" key="2">
    <source>
        <dbReference type="Pfam" id="PF22547"/>
    </source>
</evidence>
<evidence type="ECO:0000313" key="4">
    <source>
        <dbReference type="Proteomes" id="UP000202259"/>
    </source>
</evidence>
<evidence type="ECO:0000313" key="3">
    <source>
        <dbReference type="EMBL" id="ASP49004.1"/>
    </source>
</evidence>
<name>A0A222GCB4_9GAMM</name>
<keyword evidence="1" id="KW-0732">Signal</keyword>
<dbReference type="InterPro" id="IPR054498">
    <property type="entry name" value="2H-SAK"/>
</dbReference>